<reference evidence="2" key="1">
    <citation type="journal article" date="2020" name="Nat. Commun.">
        <title>Large-scale genome sequencing of mycorrhizal fungi provides insights into the early evolution of symbiotic traits.</title>
        <authorList>
            <person name="Miyauchi S."/>
            <person name="Kiss E."/>
            <person name="Kuo A."/>
            <person name="Drula E."/>
            <person name="Kohler A."/>
            <person name="Sanchez-Garcia M."/>
            <person name="Morin E."/>
            <person name="Andreopoulos B."/>
            <person name="Barry K.W."/>
            <person name="Bonito G."/>
            <person name="Buee M."/>
            <person name="Carver A."/>
            <person name="Chen C."/>
            <person name="Cichocki N."/>
            <person name="Clum A."/>
            <person name="Culley D."/>
            <person name="Crous P.W."/>
            <person name="Fauchery L."/>
            <person name="Girlanda M."/>
            <person name="Hayes R.D."/>
            <person name="Keri Z."/>
            <person name="LaButti K."/>
            <person name="Lipzen A."/>
            <person name="Lombard V."/>
            <person name="Magnuson J."/>
            <person name="Maillard F."/>
            <person name="Murat C."/>
            <person name="Nolan M."/>
            <person name="Ohm R.A."/>
            <person name="Pangilinan J."/>
            <person name="Pereira M.F."/>
            <person name="Perotto S."/>
            <person name="Peter M."/>
            <person name="Pfister S."/>
            <person name="Riley R."/>
            <person name="Sitrit Y."/>
            <person name="Stielow J.B."/>
            <person name="Szollosi G."/>
            <person name="Zifcakova L."/>
            <person name="Stursova M."/>
            <person name="Spatafora J.W."/>
            <person name="Tedersoo L."/>
            <person name="Vaario L.M."/>
            <person name="Yamada A."/>
            <person name="Yan M."/>
            <person name="Wang P."/>
            <person name="Xu J."/>
            <person name="Bruns T."/>
            <person name="Baldrian P."/>
            <person name="Vilgalys R."/>
            <person name="Dunand C."/>
            <person name="Henrissat B."/>
            <person name="Grigoriev I.V."/>
            <person name="Hibbett D."/>
            <person name="Nagy L.G."/>
            <person name="Martin F.M."/>
        </authorList>
    </citation>
    <scope>NUCLEOTIDE SEQUENCE</scope>
    <source>
        <strain evidence="2">UP504</strain>
    </source>
</reference>
<keyword evidence="3" id="KW-1185">Reference proteome</keyword>
<comment type="caution">
    <text evidence="2">The sequence shown here is derived from an EMBL/GenBank/DDBJ whole genome shotgun (WGS) entry which is preliminary data.</text>
</comment>
<sequence>MAFVAPDTNPYSEKAEARAGNPIDEQHTPHSRIRYPSHSHTPSPPQTVRDPYGSRPRTDMPPVSSPPRRGPTFVDGHFNGHTSSRTLLGTHPNSPVLPRKGPPSAESSVASLHTFGDGASIRSIDLFYAPRRRSRSGRPPSRSSSGRNSYPSPGPN</sequence>
<dbReference type="EMBL" id="MU129025">
    <property type="protein sequence ID" value="KAF9509993.1"/>
    <property type="molecule type" value="Genomic_DNA"/>
</dbReference>
<gene>
    <name evidence="2" type="ORF">BS47DRAFT_1348546</name>
</gene>
<name>A0A9P6DSZ1_9AGAM</name>
<dbReference type="AlphaFoldDB" id="A0A9P6DSZ1"/>
<evidence type="ECO:0000313" key="2">
    <source>
        <dbReference type="EMBL" id="KAF9509993.1"/>
    </source>
</evidence>
<proteinExistence type="predicted"/>
<feature type="region of interest" description="Disordered" evidence="1">
    <location>
        <begin position="1"/>
        <end position="156"/>
    </location>
</feature>
<accession>A0A9P6DSZ1</accession>
<feature type="compositionally biased region" description="Polar residues" evidence="1">
    <location>
        <begin position="80"/>
        <end position="93"/>
    </location>
</feature>
<protein>
    <submittedName>
        <fullName evidence="2">Uncharacterized protein</fullName>
    </submittedName>
</protein>
<organism evidence="2 3">
    <name type="scientific">Hydnum rufescens UP504</name>
    <dbReference type="NCBI Taxonomy" id="1448309"/>
    <lineage>
        <taxon>Eukaryota</taxon>
        <taxon>Fungi</taxon>
        <taxon>Dikarya</taxon>
        <taxon>Basidiomycota</taxon>
        <taxon>Agaricomycotina</taxon>
        <taxon>Agaricomycetes</taxon>
        <taxon>Cantharellales</taxon>
        <taxon>Hydnaceae</taxon>
        <taxon>Hydnum</taxon>
    </lineage>
</organism>
<evidence type="ECO:0000256" key="1">
    <source>
        <dbReference type="SAM" id="MobiDB-lite"/>
    </source>
</evidence>
<evidence type="ECO:0000313" key="3">
    <source>
        <dbReference type="Proteomes" id="UP000886523"/>
    </source>
</evidence>
<feature type="compositionally biased region" description="Low complexity" evidence="1">
    <location>
        <begin position="137"/>
        <end position="156"/>
    </location>
</feature>
<dbReference type="Proteomes" id="UP000886523">
    <property type="component" value="Unassembled WGS sequence"/>
</dbReference>